<sequence>MTCHHIEEMFAFLQKAHVITCRKYAEKCDVIRIDLSLFHTLKCFNSILTETVECISMNHCIPGHYISASHPIKNGLGTNHFTTFAIYANK</sequence>
<reference evidence="1" key="2">
    <citation type="journal article" date="2015" name="Data Brief">
        <title>Shoot transcriptome of the giant reed, Arundo donax.</title>
        <authorList>
            <person name="Barrero R.A."/>
            <person name="Guerrero F.D."/>
            <person name="Moolhuijzen P."/>
            <person name="Goolsby J.A."/>
            <person name="Tidwell J."/>
            <person name="Bellgard S.E."/>
            <person name="Bellgard M.I."/>
        </authorList>
    </citation>
    <scope>NUCLEOTIDE SEQUENCE</scope>
    <source>
        <tissue evidence="1">Shoot tissue taken approximately 20 cm above the soil surface</tissue>
    </source>
</reference>
<dbReference type="AlphaFoldDB" id="A0A0A9D5U8"/>
<evidence type="ECO:0000313" key="1">
    <source>
        <dbReference type="EMBL" id="JAD81030.1"/>
    </source>
</evidence>
<accession>A0A0A9D5U8</accession>
<organism evidence="1">
    <name type="scientific">Arundo donax</name>
    <name type="common">Giant reed</name>
    <name type="synonym">Donax arundinaceus</name>
    <dbReference type="NCBI Taxonomy" id="35708"/>
    <lineage>
        <taxon>Eukaryota</taxon>
        <taxon>Viridiplantae</taxon>
        <taxon>Streptophyta</taxon>
        <taxon>Embryophyta</taxon>
        <taxon>Tracheophyta</taxon>
        <taxon>Spermatophyta</taxon>
        <taxon>Magnoliopsida</taxon>
        <taxon>Liliopsida</taxon>
        <taxon>Poales</taxon>
        <taxon>Poaceae</taxon>
        <taxon>PACMAD clade</taxon>
        <taxon>Arundinoideae</taxon>
        <taxon>Arundineae</taxon>
        <taxon>Arundo</taxon>
    </lineage>
</organism>
<proteinExistence type="predicted"/>
<name>A0A0A9D5U8_ARUDO</name>
<protein>
    <submittedName>
        <fullName evidence="1">Uncharacterized protein</fullName>
    </submittedName>
</protein>
<dbReference type="EMBL" id="GBRH01216865">
    <property type="protein sequence ID" value="JAD81030.1"/>
    <property type="molecule type" value="Transcribed_RNA"/>
</dbReference>
<reference evidence="1" key="1">
    <citation type="submission" date="2014-09" db="EMBL/GenBank/DDBJ databases">
        <authorList>
            <person name="Magalhaes I.L.F."/>
            <person name="Oliveira U."/>
            <person name="Santos F.R."/>
            <person name="Vidigal T.H.D.A."/>
            <person name="Brescovit A.D."/>
            <person name="Santos A.J."/>
        </authorList>
    </citation>
    <scope>NUCLEOTIDE SEQUENCE</scope>
    <source>
        <tissue evidence="1">Shoot tissue taken approximately 20 cm above the soil surface</tissue>
    </source>
</reference>